<feature type="transmembrane region" description="Helical" evidence="9">
    <location>
        <begin position="264"/>
        <end position="281"/>
    </location>
</feature>
<evidence type="ECO:0000256" key="3">
    <source>
        <dbReference type="ARBA" id="ARBA00022475"/>
    </source>
</evidence>
<evidence type="ECO:0000259" key="10">
    <source>
        <dbReference type="PROSITE" id="PS51105"/>
    </source>
</evidence>
<reference evidence="12" key="2">
    <citation type="journal article" date="2019" name="Int. J. Syst. Evol. Microbiol.">
        <title>Faecalibacillus intestinalis gen. nov., sp. nov. and Faecalibacillus faecis sp. nov., isolated from human faeces.</title>
        <authorList>
            <person name="Seo B."/>
            <person name="Jeon K."/>
            <person name="Baek I."/>
            <person name="Lee Y.M."/>
            <person name="Baek K."/>
            <person name="Ko G."/>
        </authorList>
    </citation>
    <scope>NUCLEOTIDE SEQUENCE</scope>
    <source>
        <strain evidence="12">SNUG30370</strain>
    </source>
</reference>
<dbReference type="InterPro" id="IPR003352">
    <property type="entry name" value="PTS_EIIC"/>
</dbReference>
<keyword evidence="4 8" id="KW-0762">Sugar transport</keyword>
<evidence type="ECO:0000256" key="8">
    <source>
        <dbReference type="PIRNR" id="PIRNR006351"/>
    </source>
</evidence>
<evidence type="ECO:0000256" key="5">
    <source>
        <dbReference type="ARBA" id="ARBA00022692"/>
    </source>
</evidence>
<keyword evidence="3 8" id="KW-1003">Cell membrane</keyword>
<keyword evidence="5 9" id="KW-0812">Transmembrane</keyword>
<dbReference type="EMBL" id="PYLP01000012">
    <property type="protein sequence ID" value="PST39638.1"/>
    <property type="molecule type" value="Genomic_DNA"/>
</dbReference>
<comment type="function">
    <text evidence="8">The phosphoenolpyruvate-dependent sugar phosphotransferase system (PTS), a major carbohydrate active -transport system, catalyzes the phosphorylation of incoming sugar substrates concomitant with their translocation across the cell membrane.</text>
</comment>
<dbReference type="GO" id="GO:0005886">
    <property type="term" value="C:plasma membrane"/>
    <property type="evidence" value="ECO:0007669"/>
    <property type="project" value="UniProtKB-SubCell"/>
</dbReference>
<dbReference type="RefSeq" id="WP_106988307.1">
    <property type="nucleotide sequence ID" value="NZ_JAJCFI010000022.1"/>
</dbReference>
<proteinExistence type="predicted"/>
<evidence type="ECO:0000256" key="1">
    <source>
        <dbReference type="ARBA" id="ARBA00004651"/>
    </source>
</evidence>
<dbReference type="PANTHER" id="PTHR33989">
    <property type="match status" value="1"/>
</dbReference>
<evidence type="ECO:0000256" key="4">
    <source>
        <dbReference type="ARBA" id="ARBA00022597"/>
    </source>
</evidence>
<feature type="transmembrane region" description="Helical" evidence="9">
    <location>
        <begin position="378"/>
        <end position="398"/>
    </location>
</feature>
<dbReference type="Proteomes" id="UP000241201">
    <property type="component" value="Unassembled WGS sequence"/>
</dbReference>
<comment type="caution">
    <text evidence="12">The sequence shown here is derived from an EMBL/GenBank/DDBJ whole genome shotgun (WGS) entry which is preliminary data.</text>
</comment>
<feature type="transmembrane region" description="Helical" evidence="9">
    <location>
        <begin position="38"/>
        <end position="56"/>
    </location>
</feature>
<feature type="transmembrane region" description="Helical" evidence="9">
    <location>
        <begin position="405"/>
        <end position="424"/>
    </location>
</feature>
<feature type="transmembrane region" description="Helical" evidence="9">
    <location>
        <begin position="231"/>
        <end position="257"/>
    </location>
</feature>
<comment type="subcellular location">
    <subcellularLocation>
        <location evidence="1">Cell membrane</location>
        <topology evidence="1">Multi-pass membrane protein</topology>
    </subcellularLocation>
</comment>
<feature type="transmembrane region" description="Helical" evidence="9">
    <location>
        <begin position="120"/>
        <end position="141"/>
    </location>
</feature>
<gene>
    <name evidence="12" type="ORF">C7U55_09125</name>
    <name evidence="11" type="ORF">LJD69_08265</name>
</gene>
<reference evidence="11" key="3">
    <citation type="submission" date="2021-10" db="EMBL/GenBank/DDBJ databases">
        <title>Collection of gut derived symbiotic bacterial strains cultured from healthy donors.</title>
        <authorList>
            <person name="Lin H."/>
            <person name="Littmann E."/>
            <person name="Kohout C."/>
            <person name="Pamer E.G."/>
        </authorList>
    </citation>
    <scope>NUCLEOTIDE SEQUENCE</scope>
    <source>
        <strain evidence="11">DFI.4.48</strain>
    </source>
</reference>
<dbReference type="PIRSF" id="PIRSF006351">
    <property type="entry name" value="PTS_EIIC-Cellobiose"/>
    <property type="match status" value="1"/>
</dbReference>
<evidence type="ECO:0000313" key="12">
    <source>
        <dbReference type="EMBL" id="PST39638.1"/>
    </source>
</evidence>
<evidence type="ECO:0000256" key="9">
    <source>
        <dbReference type="SAM" id="Phobius"/>
    </source>
</evidence>
<feature type="transmembrane region" description="Helical" evidence="9">
    <location>
        <begin position="195"/>
        <end position="219"/>
    </location>
</feature>
<dbReference type="GO" id="GO:0008982">
    <property type="term" value="F:protein-N(PI)-phosphohistidine-sugar phosphotransferase activity"/>
    <property type="evidence" value="ECO:0007669"/>
    <property type="project" value="UniProtKB-UniRule"/>
</dbReference>
<dbReference type="InterPro" id="IPR004796">
    <property type="entry name" value="PTS_IIC_cello"/>
</dbReference>
<keyword evidence="2 8" id="KW-0813">Transport</keyword>
<dbReference type="InterPro" id="IPR051088">
    <property type="entry name" value="PTS_Sugar-EIIC/EIIB"/>
</dbReference>
<feature type="transmembrane region" description="Helical" evidence="9">
    <location>
        <begin position="88"/>
        <end position="108"/>
    </location>
</feature>
<dbReference type="Pfam" id="PF02378">
    <property type="entry name" value="PTS_EIIC"/>
    <property type="match status" value="1"/>
</dbReference>
<feature type="transmembrane region" description="Helical" evidence="9">
    <location>
        <begin position="153"/>
        <end position="174"/>
    </location>
</feature>
<dbReference type="AlphaFoldDB" id="A0A2T3FWH9"/>
<reference evidence="13" key="1">
    <citation type="submission" date="2018-03" db="EMBL/GenBank/DDBJ databases">
        <title>Lachnoclostridium SNUG30370 gen.nov., sp.nov., isolated from human faeces.</title>
        <authorList>
            <person name="Seo B."/>
            <person name="Jeon K."/>
            <person name="Ko G."/>
        </authorList>
    </citation>
    <scope>NUCLEOTIDE SEQUENCE [LARGE SCALE GENOMIC DNA]</scope>
    <source>
        <strain evidence="13">SNUG30370</strain>
    </source>
</reference>
<keyword evidence="6 9" id="KW-1133">Transmembrane helix</keyword>
<evidence type="ECO:0000256" key="6">
    <source>
        <dbReference type="ARBA" id="ARBA00022989"/>
    </source>
</evidence>
<name>A0A2T3FWH9_9FIRM</name>
<dbReference type="GeneID" id="77471251"/>
<feature type="domain" description="PTS EIIC type-3" evidence="10">
    <location>
        <begin position="15"/>
        <end position="423"/>
    </location>
</feature>
<feature type="transmembrane region" description="Helical" evidence="9">
    <location>
        <begin position="293"/>
        <end position="315"/>
    </location>
</feature>
<evidence type="ECO:0000256" key="7">
    <source>
        <dbReference type="ARBA" id="ARBA00023136"/>
    </source>
</evidence>
<evidence type="ECO:0000313" key="13">
    <source>
        <dbReference type="Proteomes" id="UP000241201"/>
    </source>
</evidence>
<keyword evidence="7 8" id="KW-0472">Membrane</keyword>
<feature type="transmembrane region" description="Helical" evidence="9">
    <location>
        <begin position="343"/>
        <end position="372"/>
    </location>
</feature>
<dbReference type="InterPro" id="IPR004501">
    <property type="entry name" value="PTS_EIIC_3"/>
</dbReference>
<dbReference type="NCBIfam" id="TIGR00410">
    <property type="entry name" value="lacE"/>
    <property type="match status" value="1"/>
</dbReference>
<dbReference type="EMBL" id="JAJDKZ010000020">
    <property type="protein sequence ID" value="MCB8610586.1"/>
    <property type="molecule type" value="Genomic_DNA"/>
</dbReference>
<protein>
    <recommendedName>
        <fullName evidence="8">Permease IIC component</fullName>
    </recommendedName>
</protein>
<dbReference type="PANTHER" id="PTHR33989:SF4">
    <property type="entry name" value="PTS SYSTEM N,N'-DIACETYLCHITOBIOSE-SPECIFIC EIIC COMPONENT"/>
    <property type="match status" value="1"/>
</dbReference>
<keyword evidence="13" id="KW-1185">Reference proteome</keyword>
<organism evidence="12 13">
    <name type="scientific">Faecalibacillus faecis</name>
    <dbReference type="NCBI Taxonomy" id="1982628"/>
    <lineage>
        <taxon>Bacteria</taxon>
        <taxon>Bacillati</taxon>
        <taxon>Bacillota</taxon>
        <taxon>Erysipelotrichia</taxon>
        <taxon>Erysipelotrichales</taxon>
        <taxon>Coprobacillaceae</taxon>
        <taxon>Faecalibacillus</taxon>
    </lineage>
</organism>
<evidence type="ECO:0000313" key="11">
    <source>
        <dbReference type="EMBL" id="MCB8610586.1"/>
    </source>
</evidence>
<sequence length="442" mass="48769">MNNLKEFFERFQKTMEDKVVPVASKIASQRHLSALRDGLTILIPLTVIGGISLMLANPPVDLETMKPTNVFFQFLIMWKQWANCYADILTIPFNLTIGIISIYVVLGVSYRLSQSYEMEAFPNSITSLFTFLCVAGVPVALKQGNYIDVSNLGAGAMFTAIIIALLSIEINHFMIEKNIKIKMPAGVPPMVAGPFEVLLPMVVNILVFIGLNQLCIVLTNNGLTNLVFTIFSPLISATASLPSMLIIVLLTVVFWFFGIHGDNMVSAITTPIFTGNLVANLDAYNAGKEIPNIIAGNFTFIFGLAIVYLAILFNLNFVCKNKRLRSLGKLAIPSSLFNINEPLVFGVPTVLNILTFIPSLICVAIDLTGAYLATSVGFMAKTCMSVPWTLPAPLYAFISTMDYKAIIVWVILFIINVIIFVPFMKSYDKQMDLEEQNITQAE</sequence>
<dbReference type="PROSITE" id="PS51105">
    <property type="entry name" value="PTS_EIIC_TYPE_3"/>
    <property type="match status" value="1"/>
</dbReference>
<dbReference type="Proteomes" id="UP001198439">
    <property type="component" value="Unassembled WGS sequence"/>
</dbReference>
<dbReference type="GO" id="GO:0009401">
    <property type="term" value="P:phosphoenolpyruvate-dependent sugar phosphotransferase system"/>
    <property type="evidence" value="ECO:0007669"/>
    <property type="project" value="InterPro"/>
</dbReference>
<evidence type="ECO:0000256" key="2">
    <source>
        <dbReference type="ARBA" id="ARBA00022448"/>
    </source>
</evidence>
<accession>A0A2T3FWH9</accession>